<evidence type="ECO:0000313" key="3">
    <source>
        <dbReference type="EMBL" id="MFC7381056.1"/>
    </source>
</evidence>
<organism evidence="3 4">
    <name type="scientific">Sphaerisporangium rhizosphaerae</name>
    <dbReference type="NCBI Taxonomy" id="2269375"/>
    <lineage>
        <taxon>Bacteria</taxon>
        <taxon>Bacillati</taxon>
        <taxon>Actinomycetota</taxon>
        <taxon>Actinomycetes</taxon>
        <taxon>Streptosporangiales</taxon>
        <taxon>Streptosporangiaceae</taxon>
        <taxon>Sphaerisporangium</taxon>
    </lineage>
</organism>
<feature type="region of interest" description="Disordered" evidence="1">
    <location>
        <begin position="29"/>
        <end position="72"/>
    </location>
</feature>
<evidence type="ECO:0008006" key="5">
    <source>
        <dbReference type="Google" id="ProtNLM"/>
    </source>
</evidence>
<proteinExistence type="predicted"/>
<feature type="transmembrane region" description="Helical" evidence="2">
    <location>
        <begin position="194"/>
        <end position="215"/>
    </location>
</feature>
<accession>A0ABW2NUJ2</accession>
<protein>
    <recommendedName>
        <fullName evidence="5">DUF916 domain-containing protein</fullName>
    </recommendedName>
</protein>
<evidence type="ECO:0000256" key="1">
    <source>
        <dbReference type="SAM" id="MobiDB-lite"/>
    </source>
</evidence>
<evidence type="ECO:0000256" key="2">
    <source>
        <dbReference type="SAM" id="Phobius"/>
    </source>
</evidence>
<evidence type="ECO:0000313" key="4">
    <source>
        <dbReference type="Proteomes" id="UP001596496"/>
    </source>
</evidence>
<gene>
    <name evidence="3" type="ORF">ACFQSB_02480</name>
</gene>
<dbReference type="Proteomes" id="UP001596496">
    <property type="component" value="Unassembled WGS sequence"/>
</dbReference>
<name>A0ABW2NUJ2_9ACTN</name>
<dbReference type="EMBL" id="JBHTCG010000001">
    <property type="protein sequence ID" value="MFC7381056.1"/>
    <property type="molecule type" value="Genomic_DNA"/>
</dbReference>
<keyword evidence="2" id="KW-1133">Transmembrane helix</keyword>
<keyword evidence="2" id="KW-0472">Membrane</keyword>
<dbReference type="RefSeq" id="WP_380824006.1">
    <property type="nucleotide sequence ID" value="NZ_JBHTCG010000001.1"/>
</dbReference>
<comment type="caution">
    <text evidence="3">The sequence shown here is derived from an EMBL/GenBank/DDBJ whole genome shotgun (WGS) entry which is preliminary data.</text>
</comment>
<sequence length="239" mass="24795">MPRRLLILGPLVVGVLALTALPPSTAWSAAPLPSPAAIRRDPARPGPGRVRIRREDGPPAAHRPVGQGDPPPSDFTIDTITAQRSITGEPALYAQVHNTGGRALDLSGTLKLTSVANAMTAGPFPVKGGTILAPGDSGAITVTLNRRVPDGPWVARVTLRSGPTERTARATVTFPLPGGTAAPVMAETNSRVPALLVAAVAFAALAALGVALLLWQRRPHPPAWSRGVRRSGRRGRGPV</sequence>
<keyword evidence="4" id="KW-1185">Reference proteome</keyword>
<reference evidence="4" key="1">
    <citation type="journal article" date="2019" name="Int. J. Syst. Evol. Microbiol.">
        <title>The Global Catalogue of Microorganisms (GCM) 10K type strain sequencing project: providing services to taxonomists for standard genome sequencing and annotation.</title>
        <authorList>
            <consortium name="The Broad Institute Genomics Platform"/>
            <consortium name="The Broad Institute Genome Sequencing Center for Infectious Disease"/>
            <person name="Wu L."/>
            <person name="Ma J."/>
        </authorList>
    </citation>
    <scope>NUCLEOTIDE SEQUENCE [LARGE SCALE GENOMIC DNA]</scope>
    <source>
        <strain evidence="4">CECT 7649</strain>
    </source>
</reference>
<keyword evidence="2" id="KW-0812">Transmembrane</keyword>